<evidence type="ECO:0000256" key="3">
    <source>
        <dbReference type="PIRNR" id="PIRNR006439"/>
    </source>
</evidence>
<dbReference type="GO" id="GO:0051539">
    <property type="term" value="F:4 iron, 4 sulfur cluster binding"/>
    <property type="evidence" value="ECO:0007669"/>
    <property type="project" value="UniProtKB-UniRule"/>
</dbReference>
<organism evidence="6 7">
    <name type="scientific">Dehalococcoides mccartyi</name>
    <dbReference type="NCBI Taxonomy" id="61435"/>
    <lineage>
        <taxon>Bacteria</taxon>
        <taxon>Bacillati</taxon>
        <taxon>Chloroflexota</taxon>
        <taxon>Dehalococcoidia</taxon>
        <taxon>Dehalococcoidales</taxon>
        <taxon>Dehalococcoidaceae</taxon>
        <taxon>Dehalococcoides</taxon>
    </lineage>
</organism>
<evidence type="ECO:0000313" key="7">
    <source>
        <dbReference type="Proteomes" id="UP000053577"/>
    </source>
</evidence>
<dbReference type="GO" id="GO:0043805">
    <property type="term" value="F:indolepyruvate ferredoxin oxidoreductase activity"/>
    <property type="evidence" value="ECO:0007669"/>
    <property type="project" value="UniProtKB-UniRule"/>
</dbReference>
<keyword evidence="3 4" id="KW-0004">4Fe-4S</keyword>
<dbReference type="CDD" id="cd07034">
    <property type="entry name" value="TPP_PYR_PFOR_IOR-alpha_like"/>
    <property type="match status" value="1"/>
</dbReference>
<dbReference type="GO" id="GO:0030976">
    <property type="term" value="F:thiamine pyrophosphate binding"/>
    <property type="evidence" value="ECO:0007669"/>
    <property type="project" value="InterPro"/>
</dbReference>
<dbReference type="RefSeq" id="WP_058292985.1">
    <property type="nucleotide sequence ID" value="NZ_JGYD01000029.1"/>
</dbReference>
<feature type="binding site" evidence="4">
    <location>
        <position position="583"/>
    </location>
    <ligand>
        <name>[4Fe-4S] cluster</name>
        <dbReference type="ChEBI" id="CHEBI:49883"/>
        <label>2</label>
    </ligand>
</feature>
<dbReference type="PATRIC" id="fig|61435.5.peg.1671"/>
<dbReference type="InterPro" id="IPR029061">
    <property type="entry name" value="THDP-binding"/>
</dbReference>
<keyword evidence="6" id="KW-0670">Pyruvate</keyword>
<proteinExistence type="predicted"/>
<comment type="cofactor">
    <cofactor evidence="3 4">
        <name>[4Fe-4S] cluster</name>
        <dbReference type="ChEBI" id="CHEBI:49883"/>
    </cofactor>
    <text evidence="3 4">Binds 2 [4Fe-4S] clusters. In this family the first cluster has a non-standard and varying [4Fe-4S] binding motif CX(2)CX(2)CX(4-5)CP.</text>
</comment>
<dbReference type="Gene3D" id="3.40.50.970">
    <property type="match status" value="2"/>
</dbReference>
<dbReference type="Pfam" id="PF02775">
    <property type="entry name" value="TPP_enzyme_C"/>
    <property type="match status" value="1"/>
</dbReference>
<feature type="binding site" evidence="4">
    <location>
        <position position="558"/>
    </location>
    <ligand>
        <name>[4Fe-4S] cluster</name>
        <dbReference type="ChEBI" id="CHEBI:49883"/>
        <label>2</label>
    </ligand>
</feature>
<dbReference type="Pfam" id="PF01855">
    <property type="entry name" value="POR_N"/>
    <property type="match status" value="1"/>
</dbReference>
<dbReference type="Gene3D" id="3.30.70.20">
    <property type="match status" value="1"/>
</dbReference>
<evidence type="ECO:0000256" key="1">
    <source>
        <dbReference type="ARBA" id="ARBA00022723"/>
    </source>
</evidence>
<sequence>MKELLSGNEALALGAYNAGLKLAAAYPGTPSTEIMENLARFPDIHTQWSSNEAVAVEVATGASYTGVRALAAMKHVGLNVAADAFMAASTTGVKGGLVIVVADDPGIHSSQNEQDTRHYARLSKMPVLEPSNSQEAYDFMALAFELSERFDTPVILRSTTRVSHSSSLVETSVEKQPAAQAAFKHDTAKLVMVPTAARLRWPKVLKREELIGEYAENCPCNQYIPGNAKLGIISSGIAFQYAKEVFPEASFLKLGMTYPLPKNLIKEFSQSVETVFVVEELDSVLEDSLCRMGISVIGKKYIPRSGELNPDIIRAAAIKAGILPEIKDTLPKINTPDFPKRPPLLCAGCPHTGIFFTLSTLGQRSALPGKPKREPKLVLSGDIGCYTLGAYPPLSAMDTCGCMGGSISQAVGMEKAGLDEPVIAIIGDSTFMHSGINGLINAVYNQSKITILILDNRTTAMTGHQGNPGCGIAASGQAVTEVNLEELVRGAGIKNLQVLPAFDLKALRNGLKNAISSDELNVIIVRGECNVICRKRSLPNTIDTNLCNRCDACLLLGCPAIQRDGDKLFIDPGLCTGSNCNLCSQVCPQKAIKTNEAA</sequence>
<dbReference type="PIRSF" id="PIRSF006439">
    <property type="entry name" value="Indolepyruvate_ferr_oxidored"/>
    <property type="match status" value="1"/>
</dbReference>
<comment type="function">
    <text evidence="3">Catalyzes the ferredoxin-dependent oxidative decarboxylation of arylpyruvates.</text>
</comment>
<dbReference type="SUPFAM" id="SSF54862">
    <property type="entry name" value="4Fe-4S ferredoxins"/>
    <property type="match status" value="1"/>
</dbReference>
<dbReference type="OrthoDB" id="9804603at2"/>
<dbReference type="PANTHER" id="PTHR43710">
    <property type="entry name" value="2-HYDROXYACYL-COA LYASE"/>
    <property type="match status" value="1"/>
</dbReference>
<feature type="binding site" evidence="4">
    <location>
        <position position="550"/>
    </location>
    <ligand>
        <name>[4Fe-4S] cluster</name>
        <dbReference type="ChEBI" id="CHEBI:49883"/>
        <label>1</label>
    </ligand>
</feature>
<name>A0A0V8LXE0_9CHLR</name>
<evidence type="ECO:0000313" key="6">
    <source>
        <dbReference type="EMBL" id="KSV16112.1"/>
    </source>
</evidence>
<dbReference type="InterPro" id="IPR017721">
    <property type="entry name" value="IorA"/>
</dbReference>
<dbReference type="InterPro" id="IPR045025">
    <property type="entry name" value="HACL1-like"/>
</dbReference>
<dbReference type="InterPro" id="IPR011766">
    <property type="entry name" value="TPP_enzyme_TPP-bd"/>
</dbReference>
<dbReference type="EC" id="1.2.7.8" evidence="3"/>
<dbReference type="NCBIfam" id="TIGR03336">
    <property type="entry name" value="IOR_alpha"/>
    <property type="match status" value="1"/>
</dbReference>
<comment type="catalytic activity">
    <reaction evidence="3">
        <text>indole-3-pyruvate + 2 oxidized [2Fe-2S]-[ferredoxin] + CoA = (indol-3-yl)acetyl-CoA + 2 reduced [2Fe-2S]-[ferredoxin] + CO2 + H(+)</text>
        <dbReference type="Rhea" id="RHEA:12645"/>
        <dbReference type="Rhea" id="RHEA-COMP:10000"/>
        <dbReference type="Rhea" id="RHEA-COMP:10001"/>
        <dbReference type="ChEBI" id="CHEBI:15378"/>
        <dbReference type="ChEBI" id="CHEBI:16526"/>
        <dbReference type="ChEBI" id="CHEBI:17640"/>
        <dbReference type="ChEBI" id="CHEBI:33737"/>
        <dbReference type="ChEBI" id="CHEBI:33738"/>
        <dbReference type="ChEBI" id="CHEBI:57271"/>
        <dbReference type="ChEBI" id="CHEBI:57287"/>
        <dbReference type="EC" id="1.2.7.8"/>
    </reaction>
</comment>
<keyword evidence="2 3" id="KW-0560">Oxidoreductase</keyword>
<dbReference type="FunFam" id="3.40.50.970:FF:000039">
    <property type="entry name" value="Indolepyruvate oxidoreductase subunit IorA"/>
    <property type="match status" value="1"/>
</dbReference>
<keyword evidence="3 4" id="KW-0408">Iron</keyword>
<feature type="binding site" evidence="4">
    <location>
        <position position="553"/>
    </location>
    <ligand>
        <name>[4Fe-4S] cluster</name>
        <dbReference type="ChEBI" id="CHEBI:49883"/>
        <label>1</label>
    </ligand>
</feature>
<gene>
    <name evidence="6" type="ORF">DA01_08500</name>
</gene>
<keyword evidence="3" id="KW-0813">Transport</keyword>
<protein>
    <recommendedName>
        <fullName evidence="3">Indolepyruvate oxidoreductase subunit IorA</fullName>
        <shortName evidence="3">IOR</shortName>
        <ecNumber evidence="3">1.2.7.8</ecNumber>
    </recommendedName>
    <alternativeName>
        <fullName evidence="3">Indolepyruvate ferredoxin oxidoreductase subunit alpha</fullName>
    </alternativeName>
</protein>
<dbReference type="Proteomes" id="UP000053577">
    <property type="component" value="Unassembled WGS sequence"/>
</dbReference>
<feature type="domain" description="4Fe-4S ferredoxin-type" evidence="5">
    <location>
        <begin position="566"/>
        <end position="597"/>
    </location>
</feature>
<evidence type="ECO:0000256" key="2">
    <source>
        <dbReference type="ARBA" id="ARBA00023002"/>
    </source>
</evidence>
<dbReference type="CDD" id="cd02008">
    <property type="entry name" value="TPP_IOR_alpha"/>
    <property type="match status" value="1"/>
</dbReference>
<feature type="binding site" evidence="4">
    <location>
        <position position="580"/>
    </location>
    <ligand>
        <name>[4Fe-4S] cluster</name>
        <dbReference type="ChEBI" id="CHEBI:49883"/>
        <label>2</label>
    </ligand>
</feature>
<dbReference type="InterPro" id="IPR002880">
    <property type="entry name" value="Pyrv_Fd/Flavodoxin_OxRdtase_N"/>
</dbReference>
<keyword evidence="1 3" id="KW-0479">Metal-binding</keyword>
<dbReference type="InterPro" id="IPR017896">
    <property type="entry name" value="4Fe4S_Fe-S-bd"/>
</dbReference>
<dbReference type="PANTHER" id="PTHR43710:SF5">
    <property type="entry name" value="INDOLEPYRUVATE FERREDOXIN OXIDOREDUCTASE ALPHA SUBUNIT"/>
    <property type="match status" value="1"/>
</dbReference>
<comment type="caution">
    <text evidence="6">The sequence shown here is derived from an EMBL/GenBank/DDBJ whole genome shotgun (WGS) entry which is preliminary data.</text>
</comment>
<feature type="binding site" evidence="4">
    <location>
        <position position="587"/>
    </location>
    <ligand>
        <name>[4Fe-4S] cluster</name>
        <dbReference type="ChEBI" id="CHEBI:49883"/>
        <label>1</label>
    </ligand>
</feature>
<keyword evidence="3" id="KW-0249">Electron transport</keyword>
<feature type="binding site" evidence="4">
    <location>
        <position position="547"/>
    </location>
    <ligand>
        <name>[4Fe-4S] cluster</name>
        <dbReference type="ChEBI" id="CHEBI:49883"/>
        <label>1</label>
    </ligand>
</feature>
<dbReference type="eggNOG" id="COG4231">
    <property type="taxonomic scope" value="Bacteria"/>
</dbReference>
<evidence type="ECO:0000256" key="4">
    <source>
        <dbReference type="PIRSR" id="PIRSR006439-50"/>
    </source>
</evidence>
<dbReference type="PROSITE" id="PS51379">
    <property type="entry name" value="4FE4S_FER_2"/>
    <property type="match status" value="1"/>
</dbReference>
<evidence type="ECO:0000259" key="5">
    <source>
        <dbReference type="PROSITE" id="PS51379"/>
    </source>
</evidence>
<keyword evidence="3 4" id="KW-0411">Iron-sulfur</keyword>
<reference evidence="6 7" key="1">
    <citation type="journal article" date="2015" name="Sci. Rep.">
        <title>A comparative genomics and reductive dehalogenase gene transcription study of two chloroethene-respiring bacteria, Dehalococcoides mccartyi strains MB and 11a.</title>
        <authorList>
            <person name="Low A."/>
            <person name="Shen Z."/>
            <person name="Cheng D."/>
            <person name="Rogers M.J."/>
            <person name="Lee P.K."/>
            <person name="He J."/>
        </authorList>
    </citation>
    <scope>NUCLEOTIDE SEQUENCE [LARGE SCALE GENOMIC DNA]</scope>
    <source>
        <strain evidence="6 7">MB</strain>
    </source>
</reference>
<dbReference type="AlphaFoldDB" id="A0A0V8LXE0"/>
<dbReference type="GO" id="GO:0046872">
    <property type="term" value="F:metal ion binding"/>
    <property type="evidence" value="ECO:0007669"/>
    <property type="project" value="UniProtKB-UniRule"/>
</dbReference>
<dbReference type="SUPFAM" id="SSF52518">
    <property type="entry name" value="Thiamin diphosphate-binding fold (THDP-binding)"/>
    <property type="match status" value="2"/>
</dbReference>
<accession>A0A0V8LXE0</accession>
<dbReference type="EMBL" id="JGYD01000029">
    <property type="protein sequence ID" value="KSV16112.1"/>
    <property type="molecule type" value="Genomic_DNA"/>
</dbReference>
<feature type="binding site" evidence="4">
    <location>
        <position position="575"/>
    </location>
    <ligand>
        <name>[4Fe-4S] cluster</name>
        <dbReference type="ChEBI" id="CHEBI:49883"/>
        <label>2</label>
    </ligand>
</feature>